<dbReference type="KEGG" id="ahs:AHALO_0415"/>
<protein>
    <submittedName>
        <fullName evidence="2">Uncharacterized protein</fullName>
    </submittedName>
</protein>
<comment type="caution">
    <text evidence="2">The sequence shown here is derived from an EMBL/GenBank/DDBJ whole genome shotgun (WGS) entry which is preliminary data.</text>
</comment>
<dbReference type="AlphaFoldDB" id="A0A2N1J658"/>
<dbReference type="OrthoDB" id="5344177at2"/>
<dbReference type="Proteomes" id="UP000233248">
    <property type="component" value="Unassembled WGS sequence"/>
</dbReference>
<feature type="signal peptide" evidence="1">
    <location>
        <begin position="1"/>
        <end position="20"/>
    </location>
</feature>
<keyword evidence="1" id="KW-0732">Signal</keyword>
<organism evidence="2 3">
    <name type="scientific">Malaciobacter halophilus</name>
    <dbReference type="NCBI Taxonomy" id="197482"/>
    <lineage>
        <taxon>Bacteria</taxon>
        <taxon>Pseudomonadati</taxon>
        <taxon>Campylobacterota</taxon>
        <taxon>Epsilonproteobacteria</taxon>
        <taxon>Campylobacterales</taxon>
        <taxon>Arcobacteraceae</taxon>
        <taxon>Malaciobacter</taxon>
    </lineage>
</organism>
<evidence type="ECO:0000256" key="1">
    <source>
        <dbReference type="SAM" id="SignalP"/>
    </source>
</evidence>
<proteinExistence type="predicted"/>
<evidence type="ECO:0000313" key="2">
    <source>
        <dbReference type="EMBL" id="PKI82045.1"/>
    </source>
</evidence>
<dbReference type="RefSeq" id="WP_101183299.1">
    <property type="nucleotide sequence ID" value="NZ_CP031218.1"/>
</dbReference>
<dbReference type="EMBL" id="NXIF01000005">
    <property type="protein sequence ID" value="PKI82045.1"/>
    <property type="molecule type" value="Genomic_DNA"/>
</dbReference>
<gene>
    <name evidence="2" type="ORF">CP960_00880</name>
</gene>
<name>A0A2N1J658_9BACT</name>
<keyword evidence="3" id="KW-1185">Reference proteome</keyword>
<sequence length="129" mass="15021">MKKLIFFKVVLLFLSLNLYSASTNIKSAHAIGIFDEHGNGENVQHTRRTKADYNGTCYTKIVVFGQYFHTKPEVYIGNSKGYFQKSESIFNKRKIKIAEVLTYKHYTVTKGYIKVKIDNKTYDFKVYVK</sequence>
<accession>A0A2N1J658</accession>
<reference evidence="2 3" key="1">
    <citation type="submission" date="2017-09" db="EMBL/GenBank/DDBJ databases">
        <title>Genomics of the genus Arcobacter.</title>
        <authorList>
            <person name="Perez-Cataluna A."/>
            <person name="Figueras M.J."/>
            <person name="Salas-Masso N."/>
        </authorList>
    </citation>
    <scope>NUCLEOTIDE SEQUENCE [LARGE SCALE GENOMIC DNA]</scope>
    <source>
        <strain evidence="2 3">DSM 18005</strain>
    </source>
</reference>
<evidence type="ECO:0000313" key="3">
    <source>
        <dbReference type="Proteomes" id="UP000233248"/>
    </source>
</evidence>
<feature type="chain" id="PRO_5014923123" evidence="1">
    <location>
        <begin position="21"/>
        <end position="129"/>
    </location>
</feature>